<dbReference type="PROSITE" id="PS50011">
    <property type="entry name" value="PROTEIN_KINASE_DOM"/>
    <property type="match status" value="1"/>
</dbReference>
<evidence type="ECO:0000313" key="2">
    <source>
        <dbReference type="EMBL" id="MCS4487904.1"/>
    </source>
</evidence>
<dbReference type="SUPFAM" id="SSF56112">
    <property type="entry name" value="Protein kinase-like (PK-like)"/>
    <property type="match status" value="1"/>
</dbReference>
<dbReference type="InterPro" id="IPR000719">
    <property type="entry name" value="Prot_kinase_dom"/>
</dbReference>
<proteinExistence type="predicted"/>
<keyword evidence="3" id="KW-1185">Reference proteome</keyword>
<evidence type="ECO:0000313" key="3">
    <source>
        <dbReference type="Proteomes" id="UP001206548"/>
    </source>
</evidence>
<dbReference type="Pfam" id="PF25816">
    <property type="entry name" value="RamC_N"/>
    <property type="match status" value="1"/>
</dbReference>
<dbReference type="Gene3D" id="1.10.510.10">
    <property type="entry name" value="Transferase(Phosphotransferase) domain 1"/>
    <property type="match status" value="1"/>
</dbReference>
<protein>
    <recommendedName>
        <fullName evidence="1">Protein kinase domain-containing protein</fullName>
    </recommendedName>
</protein>
<dbReference type="InterPro" id="IPR011009">
    <property type="entry name" value="Kinase-like_dom_sf"/>
</dbReference>
<name>A0ABT2F652_9STRE</name>
<dbReference type="EMBL" id="JANUXX010000002">
    <property type="protein sequence ID" value="MCS4487904.1"/>
    <property type="molecule type" value="Genomic_DNA"/>
</dbReference>
<dbReference type="SMART" id="SM00220">
    <property type="entry name" value="S_TKc"/>
    <property type="match status" value="1"/>
</dbReference>
<dbReference type="InterPro" id="IPR057929">
    <property type="entry name" value="RamC_N"/>
</dbReference>
<dbReference type="Pfam" id="PF00069">
    <property type="entry name" value="Pkinase"/>
    <property type="match status" value="1"/>
</dbReference>
<reference evidence="2 3" key="1">
    <citation type="journal article" date="2023" name="Int. J. Syst. Evol. Microbiol.">
        <title>Streptococcus sciuri sp. nov., Staphylococcus marylandisciuri sp. nov. and Staphylococcus americanisciuri sp. nov., isolated from faeces of eastern grey squirrel (Sciurus carolinensis).</title>
        <authorList>
            <person name="Volokhov D.V."/>
            <person name="Zagorodnyaya T.A."/>
            <person name="Furtak V.A."/>
            <person name="Nattanmai G."/>
            <person name="Randall L."/>
            <person name="Jose S."/>
            <person name="Gao Y."/>
            <person name="Eisenberg T."/>
            <person name="Delmonte P."/>
            <person name="Blom J."/>
            <person name="Mitchell K.K."/>
        </authorList>
    </citation>
    <scope>NUCLEOTIDE SEQUENCE [LARGE SCALE GENOMIC DNA]</scope>
    <source>
        <strain evidence="2 3">SQ9-PEA</strain>
    </source>
</reference>
<dbReference type="SUPFAM" id="SSF158745">
    <property type="entry name" value="LanC-like"/>
    <property type="match status" value="1"/>
</dbReference>
<feature type="domain" description="Protein kinase" evidence="1">
    <location>
        <begin position="177"/>
        <end position="439"/>
    </location>
</feature>
<comment type="caution">
    <text evidence="2">The sequence shown here is derived from an EMBL/GenBank/DDBJ whole genome shotgun (WGS) entry which is preliminary data.</text>
</comment>
<gene>
    <name evidence="2" type="ORF">NXS10_02815</name>
</gene>
<dbReference type="Proteomes" id="UP001206548">
    <property type="component" value="Unassembled WGS sequence"/>
</dbReference>
<sequence>MSISFTYRNIKYKPSNIFGFKIHISATFENYKTIVEAVIPFLDKEKIAYKFIENESDIFYNFSVFEDAAESGKLITIYPQPHQFREVVEKLYQILPREAEGIYILSDRNYKDSSILFYRFGLIQYSSTSFQEGIPTLTTIEGDIWQDYQKTYFDLPPWIDDIQEEIVEEEGYLEKNYEVLDSLHNSNGGNIYLCQDKKFSSLVVLKESRPHILSFQNIEKRELRQKEYDITIRLQELGVENILRPVECVDEWINRYFIYNYIEGENLLDICKEFGINAYSRSHKSKNLRLFNQFLSLVKSLSTQINYFHSKQLILNDIHPENFIMDSSGKIHFIDLENSYFYGEKPFVGIESKISLKQWNHLDGKVADYHKLGNTLLCLLARLYIGEQPNKELEILDDLLLSYGIKTNLSSFIDYLLSDEVNAEGVKNWLEKLYSQPILIEETLPELQPIVPVSFLDRVKTLCFSYKKYEHYLSNGKDITAQDETSVRSLMSTENNLGIGGLSGIIILFSEMGLNSLVEDGVNLLLSRLVEIDEELLVPIGNGFYSPYIYNGLAGVIQALYYVDKNKYRKLIMKLRKSLLVQFAQYEDYDRGMLGIADTLLLTMKYQTNKSVMQYIESLMLNSHIYHRHRNHELSNFNQVLDTYNQICSKY</sequence>
<dbReference type="RefSeq" id="WP_259137443.1">
    <property type="nucleotide sequence ID" value="NZ_JANUXX010000002.1"/>
</dbReference>
<evidence type="ECO:0000259" key="1">
    <source>
        <dbReference type="PROSITE" id="PS50011"/>
    </source>
</evidence>
<organism evidence="2 3">
    <name type="scientific">Streptococcus sciuri</name>
    <dbReference type="NCBI Taxonomy" id="2973939"/>
    <lineage>
        <taxon>Bacteria</taxon>
        <taxon>Bacillati</taxon>
        <taxon>Bacillota</taxon>
        <taxon>Bacilli</taxon>
        <taxon>Lactobacillales</taxon>
        <taxon>Streptococcaceae</taxon>
        <taxon>Streptococcus</taxon>
    </lineage>
</organism>
<accession>A0ABT2F652</accession>